<feature type="transmembrane region" description="Helical" evidence="1">
    <location>
        <begin position="33"/>
        <end position="53"/>
    </location>
</feature>
<reference evidence="2 3" key="1">
    <citation type="submission" date="2015-10" db="EMBL/GenBank/DDBJ databases">
        <title>Full genome of DAOMC 229536 Phialocephala scopiformis, a fungal endophyte of spruce producing the potent anti-insectan compound rugulosin.</title>
        <authorList>
            <consortium name="DOE Joint Genome Institute"/>
            <person name="Walker A.K."/>
            <person name="Frasz S.L."/>
            <person name="Seifert K.A."/>
            <person name="Miller J.D."/>
            <person name="Mondo S.J."/>
            <person name="Labutti K."/>
            <person name="Lipzen A."/>
            <person name="Dockter R."/>
            <person name="Kennedy M."/>
            <person name="Grigoriev I.V."/>
            <person name="Spatafora J.W."/>
        </authorList>
    </citation>
    <scope>NUCLEOTIDE SEQUENCE [LARGE SCALE GENOMIC DNA]</scope>
    <source>
        <strain evidence="2 3">CBS 120377</strain>
    </source>
</reference>
<dbReference type="EMBL" id="KQ947422">
    <property type="protein sequence ID" value="KUJ13406.1"/>
    <property type="molecule type" value="Genomic_DNA"/>
</dbReference>
<name>A0A194WZN2_MOLSC</name>
<sequence>MMCSHISHYLAMPWHKNINFVRCIILPTTNRHVSAFVAGVILLMLCCTSIHSLSQTNTQPLPLGKNWFLQLCQVALSHHLNF</sequence>
<keyword evidence="1" id="KW-1133">Transmembrane helix</keyword>
<keyword evidence="3" id="KW-1185">Reference proteome</keyword>
<dbReference type="AlphaFoldDB" id="A0A194WZN2"/>
<dbReference type="KEGG" id="psco:LY89DRAFT_158126"/>
<dbReference type="GeneID" id="28815195"/>
<evidence type="ECO:0000313" key="2">
    <source>
        <dbReference type="EMBL" id="KUJ13406.1"/>
    </source>
</evidence>
<organism evidence="2 3">
    <name type="scientific">Mollisia scopiformis</name>
    <name type="common">Conifer needle endophyte fungus</name>
    <name type="synonym">Phialocephala scopiformis</name>
    <dbReference type="NCBI Taxonomy" id="149040"/>
    <lineage>
        <taxon>Eukaryota</taxon>
        <taxon>Fungi</taxon>
        <taxon>Dikarya</taxon>
        <taxon>Ascomycota</taxon>
        <taxon>Pezizomycotina</taxon>
        <taxon>Leotiomycetes</taxon>
        <taxon>Helotiales</taxon>
        <taxon>Mollisiaceae</taxon>
        <taxon>Mollisia</taxon>
    </lineage>
</organism>
<protein>
    <submittedName>
        <fullName evidence="2">Uncharacterized protein</fullName>
    </submittedName>
</protein>
<accession>A0A194WZN2</accession>
<evidence type="ECO:0000313" key="3">
    <source>
        <dbReference type="Proteomes" id="UP000070700"/>
    </source>
</evidence>
<dbReference type="InParanoid" id="A0A194WZN2"/>
<keyword evidence="1" id="KW-0812">Transmembrane</keyword>
<dbReference type="RefSeq" id="XP_018067761.1">
    <property type="nucleotide sequence ID" value="XM_018205469.1"/>
</dbReference>
<evidence type="ECO:0000256" key="1">
    <source>
        <dbReference type="SAM" id="Phobius"/>
    </source>
</evidence>
<dbReference type="Proteomes" id="UP000070700">
    <property type="component" value="Unassembled WGS sequence"/>
</dbReference>
<gene>
    <name evidence="2" type="ORF">LY89DRAFT_158126</name>
</gene>
<keyword evidence="1" id="KW-0472">Membrane</keyword>
<proteinExistence type="predicted"/>